<reference evidence="1 2" key="1">
    <citation type="submission" date="2023-02" db="EMBL/GenBank/DDBJ databases">
        <title>Genome sequence of Lacticaseibacillus sp. KACC 23028.</title>
        <authorList>
            <person name="Kim S."/>
            <person name="Heo J."/>
            <person name="Kwon S.-W."/>
        </authorList>
    </citation>
    <scope>NUCLEOTIDE SEQUENCE [LARGE SCALE GENOMIC DNA]</scope>
    <source>
        <strain evidence="1 2">KACC 23028</strain>
    </source>
</reference>
<evidence type="ECO:0000313" key="1">
    <source>
        <dbReference type="EMBL" id="WDF82760.1"/>
    </source>
</evidence>
<proteinExistence type="predicted"/>
<evidence type="ECO:0000313" key="2">
    <source>
        <dbReference type="Proteomes" id="UP001220377"/>
    </source>
</evidence>
<organism evidence="1 2">
    <name type="scientific">Lacticaseibacillus pabuli</name>
    <dbReference type="NCBI Taxonomy" id="3025672"/>
    <lineage>
        <taxon>Bacteria</taxon>
        <taxon>Bacillati</taxon>
        <taxon>Bacillota</taxon>
        <taxon>Bacilli</taxon>
        <taxon>Lactobacillales</taxon>
        <taxon>Lactobacillaceae</taxon>
        <taxon>Lacticaseibacillus</taxon>
    </lineage>
</organism>
<dbReference type="Proteomes" id="UP001220377">
    <property type="component" value="Chromosome"/>
</dbReference>
<dbReference type="EMBL" id="CP117884">
    <property type="protein sequence ID" value="WDF82760.1"/>
    <property type="molecule type" value="Genomic_DNA"/>
</dbReference>
<dbReference type="RefSeq" id="WP_274260440.1">
    <property type="nucleotide sequence ID" value="NZ_CP117884.1"/>
</dbReference>
<gene>
    <name evidence="1" type="ORF">PQ472_00540</name>
</gene>
<name>A0ABY7WUD0_9LACO</name>
<protein>
    <submittedName>
        <fullName evidence="1">Uncharacterized protein</fullName>
    </submittedName>
</protein>
<keyword evidence="2" id="KW-1185">Reference proteome</keyword>
<accession>A0ABY7WUD0</accession>
<sequence>MDNHTDTDQEIRNALRFGFVDDTTASIDPYQPALVTNQKDNNVLKNWTVNCVAPSPSRWRWLSLPPVA</sequence>